<dbReference type="KEGG" id="dpx:DAPPUDRAFT_307098"/>
<dbReference type="Proteomes" id="UP000000305">
    <property type="component" value="Unassembled WGS sequence"/>
</dbReference>
<dbReference type="AlphaFoldDB" id="E9FZG7"/>
<dbReference type="GO" id="GO:0032133">
    <property type="term" value="C:chromosome passenger complex"/>
    <property type="evidence" value="ECO:0000318"/>
    <property type="project" value="GO_Central"/>
</dbReference>
<dbReference type="GO" id="GO:0005737">
    <property type="term" value="C:cytoplasm"/>
    <property type="evidence" value="ECO:0000318"/>
    <property type="project" value="GO_Central"/>
</dbReference>
<dbReference type="InterPro" id="IPR051190">
    <property type="entry name" value="Baculoviral_IAP"/>
</dbReference>
<protein>
    <submittedName>
        <fullName evidence="3">Uncharacterized protein</fullName>
    </submittedName>
</protein>
<proteinExistence type="predicted"/>
<dbReference type="InParanoid" id="E9FZG7"/>
<keyword evidence="4" id="KW-1185">Reference proteome</keyword>
<evidence type="ECO:0000313" key="4">
    <source>
        <dbReference type="Proteomes" id="UP000000305"/>
    </source>
</evidence>
<dbReference type="CDD" id="cd00022">
    <property type="entry name" value="BIR"/>
    <property type="match status" value="1"/>
</dbReference>
<dbReference type="GO" id="GO:0007059">
    <property type="term" value="P:chromosome segregation"/>
    <property type="evidence" value="ECO:0000318"/>
    <property type="project" value="GO_Central"/>
</dbReference>
<name>E9FZG7_DAPPU</name>
<dbReference type="STRING" id="6669.E9FZG7"/>
<reference evidence="3 4" key="1">
    <citation type="journal article" date="2011" name="Science">
        <title>The ecoresponsive genome of Daphnia pulex.</title>
        <authorList>
            <person name="Colbourne J.K."/>
            <person name="Pfrender M.E."/>
            <person name="Gilbert D."/>
            <person name="Thomas W.K."/>
            <person name="Tucker A."/>
            <person name="Oakley T.H."/>
            <person name="Tokishita S."/>
            <person name="Aerts A."/>
            <person name="Arnold G.J."/>
            <person name="Basu M.K."/>
            <person name="Bauer D.J."/>
            <person name="Caceres C.E."/>
            <person name="Carmel L."/>
            <person name="Casola C."/>
            <person name="Choi J.H."/>
            <person name="Detter J.C."/>
            <person name="Dong Q."/>
            <person name="Dusheyko S."/>
            <person name="Eads B.D."/>
            <person name="Frohlich T."/>
            <person name="Geiler-Samerotte K.A."/>
            <person name="Gerlach D."/>
            <person name="Hatcher P."/>
            <person name="Jogdeo S."/>
            <person name="Krijgsveld J."/>
            <person name="Kriventseva E.V."/>
            <person name="Kultz D."/>
            <person name="Laforsch C."/>
            <person name="Lindquist E."/>
            <person name="Lopez J."/>
            <person name="Manak J.R."/>
            <person name="Muller J."/>
            <person name="Pangilinan J."/>
            <person name="Patwardhan R.P."/>
            <person name="Pitluck S."/>
            <person name="Pritham E.J."/>
            <person name="Rechtsteiner A."/>
            <person name="Rho M."/>
            <person name="Rogozin I.B."/>
            <person name="Sakarya O."/>
            <person name="Salamov A."/>
            <person name="Schaack S."/>
            <person name="Shapiro H."/>
            <person name="Shiga Y."/>
            <person name="Skalitzky C."/>
            <person name="Smith Z."/>
            <person name="Souvorov A."/>
            <person name="Sung W."/>
            <person name="Tang Z."/>
            <person name="Tsuchiya D."/>
            <person name="Tu H."/>
            <person name="Vos H."/>
            <person name="Wang M."/>
            <person name="Wolf Y.I."/>
            <person name="Yamagata H."/>
            <person name="Yamada T."/>
            <person name="Ye Y."/>
            <person name="Shaw J.R."/>
            <person name="Andrews J."/>
            <person name="Crease T.J."/>
            <person name="Tang H."/>
            <person name="Lucas S.M."/>
            <person name="Robertson H.M."/>
            <person name="Bork P."/>
            <person name="Koonin E.V."/>
            <person name="Zdobnov E.M."/>
            <person name="Grigoriev I.V."/>
            <person name="Lynch M."/>
            <person name="Boore J.L."/>
        </authorList>
    </citation>
    <scope>NUCLEOTIDE SEQUENCE [LARGE SCALE GENOMIC DNA]</scope>
</reference>
<dbReference type="FunCoup" id="E9FZG7">
    <property type="interactions" value="496"/>
</dbReference>
<dbReference type="PANTHER" id="PTHR46771">
    <property type="entry name" value="DETERIN"/>
    <property type="match status" value="1"/>
</dbReference>
<dbReference type="PROSITE" id="PS50143">
    <property type="entry name" value="BIR_REPEAT_2"/>
    <property type="match status" value="1"/>
</dbReference>
<keyword evidence="1" id="KW-0479">Metal-binding</keyword>
<dbReference type="MEROPS" id="I32.005"/>
<evidence type="ECO:0000256" key="1">
    <source>
        <dbReference type="ARBA" id="ARBA00022723"/>
    </source>
</evidence>
<dbReference type="Gene3D" id="1.10.1170.10">
    <property type="entry name" value="Inhibitor Of Apoptosis Protein (2mihbC-IAP-1), Chain A"/>
    <property type="match status" value="1"/>
</dbReference>
<dbReference type="InterPro" id="IPR001370">
    <property type="entry name" value="BIR_rpt"/>
</dbReference>
<gene>
    <name evidence="3" type="ORF">DAPPUDRAFT_307098</name>
</gene>
<evidence type="ECO:0000256" key="2">
    <source>
        <dbReference type="ARBA" id="ARBA00022833"/>
    </source>
</evidence>
<accession>E9FZG7</accession>
<dbReference type="EMBL" id="GL732528">
    <property type="protein sequence ID" value="EFX87271.1"/>
    <property type="molecule type" value="Genomic_DNA"/>
</dbReference>
<evidence type="ECO:0000313" key="3">
    <source>
        <dbReference type="EMBL" id="EFX87271.1"/>
    </source>
</evidence>
<dbReference type="GO" id="GO:0007052">
    <property type="term" value="P:mitotic spindle organization"/>
    <property type="evidence" value="ECO:0000318"/>
    <property type="project" value="GO_Central"/>
</dbReference>
<organism evidence="3 4">
    <name type="scientific">Daphnia pulex</name>
    <name type="common">Water flea</name>
    <dbReference type="NCBI Taxonomy" id="6669"/>
    <lineage>
        <taxon>Eukaryota</taxon>
        <taxon>Metazoa</taxon>
        <taxon>Ecdysozoa</taxon>
        <taxon>Arthropoda</taxon>
        <taxon>Crustacea</taxon>
        <taxon>Branchiopoda</taxon>
        <taxon>Diplostraca</taxon>
        <taxon>Cladocera</taxon>
        <taxon>Anomopoda</taxon>
        <taxon>Daphniidae</taxon>
        <taxon>Daphnia</taxon>
    </lineage>
</organism>
<dbReference type="eggNOG" id="KOG1101">
    <property type="taxonomic scope" value="Eukaryota"/>
</dbReference>
<keyword evidence="2" id="KW-0862">Zinc</keyword>
<dbReference type="SUPFAM" id="SSF57924">
    <property type="entry name" value="Inhibitor of apoptosis (IAP) repeat"/>
    <property type="match status" value="1"/>
</dbReference>
<dbReference type="Pfam" id="PF00653">
    <property type="entry name" value="BIR"/>
    <property type="match status" value="1"/>
</dbReference>
<dbReference type="GO" id="GO:0000281">
    <property type="term" value="P:mitotic cytokinesis"/>
    <property type="evidence" value="ECO:0000318"/>
    <property type="project" value="GO_Central"/>
</dbReference>
<sequence>MTTELTLKLDDIDLNVLSEMVYEENRLSTFFKNGQGLSGRWPFLEDCNCTPEKMATAGFFWCGSESQPDLVRCFVCLKDFEGWEPNDIPKDEHKRLSPQCPYVKLGKEQENCTVEEVMELCKKSVINFIEKVFNTQVEQYTNLAKEISNSLVELLGESNMDVSD</sequence>
<dbReference type="HOGENOM" id="CLU_016347_0_1_1"/>
<dbReference type="PANTHER" id="PTHR46771:SF5">
    <property type="entry name" value="DETERIN"/>
    <property type="match status" value="1"/>
</dbReference>
<dbReference type="GO" id="GO:0051233">
    <property type="term" value="C:spindle midzone"/>
    <property type="evidence" value="ECO:0000318"/>
    <property type="project" value="GO_Central"/>
</dbReference>
<dbReference type="OMA" id="YMLEMTR"/>
<dbReference type="GO" id="GO:0043066">
    <property type="term" value="P:negative regulation of apoptotic process"/>
    <property type="evidence" value="ECO:0000318"/>
    <property type="project" value="GO_Central"/>
</dbReference>
<dbReference type="OrthoDB" id="6415325at2759"/>
<dbReference type="GO" id="GO:0000776">
    <property type="term" value="C:kinetochore"/>
    <property type="evidence" value="ECO:0000318"/>
    <property type="project" value="GO_Central"/>
</dbReference>
<dbReference type="GO" id="GO:0046872">
    <property type="term" value="F:metal ion binding"/>
    <property type="evidence" value="ECO:0007669"/>
    <property type="project" value="UniProtKB-KW"/>
</dbReference>
<dbReference type="SMART" id="SM00238">
    <property type="entry name" value="BIR"/>
    <property type="match status" value="1"/>
</dbReference>